<dbReference type="Gene3D" id="1.10.287.70">
    <property type="match status" value="1"/>
</dbReference>
<reference evidence="3 4" key="1">
    <citation type="submission" date="2011-05" db="EMBL/GenBank/DDBJ databases">
        <title>Whole genome shotgun sequence of Gordonia alkanivorans NBRC 16433.</title>
        <authorList>
            <person name="Hosoyama A."/>
            <person name="Nakamura S."/>
            <person name="Takarada H."/>
            <person name="Tsuchikane K."/>
            <person name="Yamazaki S."/>
            <person name="Fujita N."/>
        </authorList>
    </citation>
    <scope>NUCLEOTIDE SEQUENCE [LARGE SCALE GENOMIC DNA]</scope>
    <source>
        <strain evidence="3 4">NBRC 16433</strain>
    </source>
</reference>
<protein>
    <recommendedName>
        <fullName evidence="2">Potassium channel domain-containing protein</fullName>
    </recommendedName>
</protein>
<evidence type="ECO:0000313" key="4">
    <source>
        <dbReference type="Proteomes" id="UP000003558"/>
    </source>
</evidence>
<proteinExistence type="predicted"/>
<dbReference type="SUPFAM" id="SSF81324">
    <property type="entry name" value="Voltage-gated potassium channels"/>
    <property type="match status" value="1"/>
</dbReference>
<feature type="domain" description="Potassium channel" evidence="2">
    <location>
        <begin position="104"/>
        <end position="176"/>
    </location>
</feature>
<feature type="transmembrane region" description="Helical" evidence="1">
    <location>
        <begin position="62"/>
        <end position="80"/>
    </location>
</feature>
<evidence type="ECO:0000256" key="1">
    <source>
        <dbReference type="SAM" id="Phobius"/>
    </source>
</evidence>
<dbReference type="STRING" id="1027371.GOALK_016_00210"/>
<accession>F9VQK9</accession>
<dbReference type="InterPro" id="IPR013099">
    <property type="entry name" value="K_chnl_dom"/>
</dbReference>
<feature type="transmembrane region" description="Helical" evidence="1">
    <location>
        <begin position="159"/>
        <end position="179"/>
    </location>
</feature>
<sequence>MSEASGARGPHDGAPPPVPGSRDALVLAKGRELTVALLRPIGAAVVLLAGYFLLPINKNSDLNVLGMLLGATLLVSFCVWEVRRFARSIHPIATAMEMLVALATFYVVAFAATYYLFSEYDPGSFNEYLTRVDALYFCLTVFTTTGFGDIAADSQGARVAVSIQMASTLVLLGLGLRFLNLLINQRRQATAG</sequence>
<comment type="caution">
    <text evidence="3">The sequence shown here is derived from an EMBL/GenBank/DDBJ whole genome shotgun (WGS) entry which is preliminary data.</text>
</comment>
<feature type="transmembrane region" description="Helical" evidence="1">
    <location>
        <begin position="37"/>
        <end position="56"/>
    </location>
</feature>
<evidence type="ECO:0000259" key="2">
    <source>
        <dbReference type="Pfam" id="PF07885"/>
    </source>
</evidence>
<dbReference type="Pfam" id="PF07885">
    <property type="entry name" value="Ion_trans_2"/>
    <property type="match status" value="1"/>
</dbReference>
<dbReference type="EMBL" id="BACI01000016">
    <property type="protein sequence ID" value="GAA10898.1"/>
    <property type="molecule type" value="Genomic_DNA"/>
</dbReference>
<feature type="transmembrane region" description="Helical" evidence="1">
    <location>
        <begin position="92"/>
        <end position="114"/>
    </location>
</feature>
<dbReference type="eggNOG" id="ENOG5032SBH">
    <property type="taxonomic scope" value="Bacteria"/>
</dbReference>
<dbReference type="RefSeq" id="WP_006357075.1">
    <property type="nucleotide sequence ID" value="NZ_BACI01000016.1"/>
</dbReference>
<organism evidence="3 4">
    <name type="scientific">Gordonia alkanivorans NBRC 16433</name>
    <dbReference type="NCBI Taxonomy" id="1027371"/>
    <lineage>
        <taxon>Bacteria</taxon>
        <taxon>Bacillati</taxon>
        <taxon>Actinomycetota</taxon>
        <taxon>Actinomycetes</taxon>
        <taxon>Mycobacteriales</taxon>
        <taxon>Gordoniaceae</taxon>
        <taxon>Gordonia</taxon>
    </lineage>
</organism>
<gene>
    <name evidence="3" type="ORF">GOALK_016_00210</name>
</gene>
<keyword evidence="1" id="KW-1133">Transmembrane helix</keyword>
<keyword evidence="1" id="KW-0812">Transmembrane</keyword>
<name>F9VQK9_9ACTN</name>
<keyword evidence="1" id="KW-0472">Membrane</keyword>
<dbReference type="AlphaFoldDB" id="F9VQK9"/>
<evidence type="ECO:0000313" key="3">
    <source>
        <dbReference type="EMBL" id="GAA10898.1"/>
    </source>
</evidence>
<dbReference type="Proteomes" id="UP000003558">
    <property type="component" value="Unassembled WGS sequence"/>
</dbReference>